<feature type="region of interest" description="Disordered" evidence="1">
    <location>
        <begin position="340"/>
        <end position="363"/>
    </location>
</feature>
<feature type="region of interest" description="Disordered" evidence="1">
    <location>
        <begin position="410"/>
        <end position="429"/>
    </location>
</feature>
<feature type="compositionally biased region" description="Basic and acidic residues" evidence="1">
    <location>
        <begin position="200"/>
        <end position="209"/>
    </location>
</feature>
<feature type="region of interest" description="Disordered" evidence="1">
    <location>
        <begin position="858"/>
        <end position="949"/>
    </location>
</feature>
<dbReference type="AlphaFoldDB" id="A0A9P6J555"/>
<evidence type="ECO:0000256" key="1">
    <source>
        <dbReference type="SAM" id="MobiDB-lite"/>
    </source>
</evidence>
<reference evidence="2" key="1">
    <citation type="journal article" date="2020" name="Fungal Divers.">
        <title>Resolving the Mortierellaceae phylogeny through synthesis of multi-gene phylogenetics and phylogenomics.</title>
        <authorList>
            <person name="Vandepol N."/>
            <person name="Liber J."/>
            <person name="Desiro A."/>
            <person name="Na H."/>
            <person name="Kennedy M."/>
            <person name="Barry K."/>
            <person name="Grigoriev I.V."/>
            <person name="Miller A.N."/>
            <person name="O'Donnell K."/>
            <person name="Stajich J.E."/>
            <person name="Bonito G."/>
        </authorList>
    </citation>
    <scope>NUCLEOTIDE SEQUENCE</scope>
    <source>
        <strain evidence="2">MES-2147</strain>
    </source>
</reference>
<feature type="compositionally biased region" description="Basic and acidic residues" evidence="1">
    <location>
        <begin position="281"/>
        <end position="295"/>
    </location>
</feature>
<protein>
    <submittedName>
        <fullName evidence="2">Uncharacterized protein</fullName>
    </submittedName>
</protein>
<name>A0A9P6J555_9FUNG</name>
<feature type="compositionally biased region" description="Basic and acidic residues" evidence="1">
    <location>
        <begin position="346"/>
        <end position="360"/>
    </location>
</feature>
<feature type="compositionally biased region" description="Basic and acidic residues" evidence="1">
    <location>
        <begin position="876"/>
        <end position="889"/>
    </location>
</feature>
<evidence type="ECO:0000313" key="3">
    <source>
        <dbReference type="Proteomes" id="UP000749646"/>
    </source>
</evidence>
<feature type="region of interest" description="Disordered" evidence="1">
    <location>
        <begin position="1"/>
        <end position="26"/>
    </location>
</feature>
<feature type="compositionally biased region" description="Low complexity" evidence="1">
    <location>
        <begin position="222"/>
        <end position="232"/>
    </location>
</feature>
<organism evidence="2 3">
    <name type="scientific">Modicella reniformis</name>
    <dbReference type="NCBI Taxonomy" id="1440133"/>
    <lineage>
        <taxon>Eukaryota</taxon>
        <taxon>Fungi</taxon>
        <taxon>Fungi incertae sedis</taxon>
        <taxon>Mucoromycota</taxon>
        <taxon>Mortierellomycotina</taxon>
        <taxon>Mortierellomycetes</taxon>
        <taxon>Mortierellales</taxon>
        <taxon>Mortierellaceae</taxon>
        <taxon>Modicella</taxon>
    </lineage>
</organism>
<keyword evidence="3" id="KW-1185">Reference proteome</keyword>
<feature type="compositionally biased region" description="Low complexity" evidence="1">
    <location>
        <begin position="895"/>
        <end position="914"/>
    </location>
</feature>
<accession>A0A9P6J555</accession>
<dbReference type="Proteomes" id="UP000749646">
    <property type="component" value="Unassembled WGS sequence"/>
</dbReference>
<comment type="caution">
    <text evidence="2">The sequence shown here is derived from an EMBL/GenBank/DDBJ whole genome shotgun (WGS) entry which is preliminary data.</text>
</comment>
<feature type="compositionally biased region" description="Polar residues" evidence="1">
    <location>
        <begin position="246"/>
        <end position="256"/>
    </location>
</feature>
<evidence type="ECO:0000313" key="2">
    <source>
        <dbReference type="EMBL" id="KAF9962941.1"/>
    </source>
</evidence>
<proteinExistence type="predicted"/>
<feature type="compositionally biased region" description="Basic residues" evidence="1">
    <location>
        <begin position="1"/>
        <end position="10"/>
    </location>
</feature>
<gene>
    <name evidence="2" type="ORF">BGZ65_007097</name>
</gene>
<sequence>MSSRGMKKGGRPSALHAQPSSPSNLSGAEMLALQQNIKPYIMISQTRALTAHELQEFEKIKEQLLPCLHRYSQQSGSPFADETSTSNVRRGGLQPMRKPIATTALQQPEIRKAALPSQLKARSEVAESTERTTVAKHTPLRSNMFNAILQAGPPSNTDGRGLMANTARKGGKKRPKLEIYQDPENETKRSRQNRKANAGDSDKENRDPLDTITSTPRKKVLTDNTNITNNTTRRSVAKGKDVIRNIPSNKTSTPTTGIAMPKSRLDAQERHDLYPVSTPTEAKKPLKRARLDHGKKPPSSGAIVSHESMKEHNQPQGLSSVLTLTGQPTEQCIAKSILTKPLRSSTNRDPEVQSRERENVTDVSPLEARVTIEVLSSVEEDNSNDSSGKTIKAERSALPVSCNHATEYEKALNSQKSEDETSTISISGSQEKTFPMPSFLLEDPPEEATLPAPEFLFYDPPENLSEVEEELEGVVDTCNMADGQTECRQERGVAESTIFADGVWCIDNYKNEVVSAVCGFEKHWIAVETMSHVQFWELDAQDELFESKWCRRIQLDKTSTHPIQVVFAPDDSFALILHPVKRSFITVELKTSKDTEQSSFRCITYTWSGSNLSIPCGSFIVERTSSLDGSNTAAMETYQLVSGANEPGSICLISIPDNDKAATTRVSSEMLSYLGTNEFASSVTRISNTSSLILASFGVDLVLWDLNDTSHPVSIADAPTVMPPLPYLRAPSVMPIIVSAAVPTQFFKEYKDILLPPSEWPILVVLEMYDTKVYDNKLDESEGCALYVMKGGAIELVHKYQGSESISLASSSTRYVACQTKRDGKDALCLWDLSRPEAVVQLSLLDLHSPQDIALRKQLQLEPIDRPDMDPTSSKETMKHDKLETDSDHAFSSVSTLSSPPEDLSSSQPSSEDSFASRSNGAGSDFPNPGMPLNDQRRQARSASRQTREPKEWIELMSVSWMERNKVRFSVQAKQHWVVVIQQDLNKKHPSVVHIMDLMSLLFVAAD</sequence>
<dbReference type="OrthoDB" id="2441893at2759"/>
<feature type="region of interest" description="Disordered" evidence="1">
    <location>
        <begin position="149"/>
        <end position="259"/>
    </location>
</feature>
<dbReference type="EMBL" id="JAAAHW010006341">
    <property type="protein sequence ID" value="KAF9962941.1"/>
    <property type="molecule type" value="Genomic_DNA"/>
</dbReference>
<feature type="region of interest" description="Disordered" evidence="1">
    <location>
        <begin position="280"/>
        <end position="301"/>
    </location>
</feature>